<evidence type="ECO:0000313" key="2">
    <source>
        <dbReference type="Proteomes" id="UP000757435"/>
    </source>
</evidence>
<evidence type="ECO:0000313" key="1">
    <source>
        <dbReference type="EMBL" id="MBW4660977.1"/>
    </source>
</evidence>
<dbReference type="Proteomes" id="UP000757435">
    <property type="component" value="Unassembled WGS sequence"/>
</dbReference>
<name>A0A951QDT0_9CYAN</name>
<dbReference type="EMBL" id="JAHHHD010000028">
    <property type="protein sequence ID" value="MBW4660977.1"/>
    <property type="molecule type" value="Genomic_DNA"/>
</dbReference>
<accession>A0A951QDT0</accession>
<gene>
    <name evidence="1" type="ORF">KME15_20060</name>
</gene>
<sequence>MAVNWHPDRFLPPFTTLITMALTLTTAKVKFPAGKVFPGQYGDRVNVVLTPTNGGEEIKLWGNPDSEISQLKKGQEVQVINDGKGFKLAAYEAAPEVVQAPATGKEALTLNQAKKRIAADVEQSAKFFRFCYETAQQQMQGLIDDPSELRAIATTLFIQGMR</sequence>
<dbReference type="AlphaFoldDB" id="A0A951QDT0"/>
<comment type="caution">
    <text evidence="1">The sequence shown here is derived from an EMBL/GenBank/DDBJ whole genome shotgun (WGS) entry which is preliminary data.</text>
</comment>
<reference evidence="1" key="1">
    <citation type="submission" date="2021-05" db="EMBL/GenBank/DDBJ databases">
        <authorList>
            <person name="Pietrasiak N."/>
            <person name="Ward R."/>
            <person name="Stajich J.E."/>
            <person name="Kurbessoian T."/>
        </authorList>
    </citation>
    <scope>NUCLEOTIDE SEQUENCE</scope>
    <source>
        <strain evidence="1">UHER 2000/2452</strain>
    </source>
</reference>
<organism evidence="1 2">
    <name type="scientific">Drouetiella hepatica Uher 2000/2452</name>
    <dbReference type="NCBI Taxonomy" id="904376"/>
    <lineage>
        <taxon>Bacteria</taxon>
        <taxon>Bacillati</taxon>
        <taxon>Cyanobacteriota</taxon>
        <taxon>Cyanophyceae</taxon>
        <taxon>Oculatellales</taxon>
        <taxon>Oculatellaceae</taxon>
        <taxon>Drouetiella</taxon>
    </lineage>
</organism>
<proteinExistence type="predicted"/>
<protein>
    <submittedName>
        <fullName evidence="1">Uncharacterized protein</fullName>
    </submittedName>
</protein>
<reference evidence="1" key="2">
    <citation type="journal article" date="2022" name="Microbiol. Resour. Announc.">
        <title>Metagenome Sequencing to Explore Phylogenomics of Terrestrial Cyanobacteria.</title>
        <authorList>
            <person name="Ward R.D."/>
            <person name="Stajich J.E."/>
            <person name="Johansen J.R."/>
            <person name="Huntemann M."/>
            <person name="Clum A."/>
            <person name="Foster B."/>
            <person name="Foster B."/>
            <person name="Roux S."/>
            <person name="Palaniappan K."/>
            <person name="Varghese N."/>
            <person name="Mukherjee S."/>
            <person name="Reddy T.B.K."/>
            <person name="Daum C."/>
            <person name="Copeland A."/>
            <person name="Chen I.A."/>
            <person name="Ivanova N.N."/>
            <person name="Kyrpides N.C."/>
            <person name="Shapiro N."/>
            <person name="Eloe-Fadrosh E.A."/>
            <person name="Pietrasiak N."/>
        </authorList>
    </citation>
    <scope>NUCLEOTIDE SEQUENCE</scope>
    <source>
        <strain evidence="1">UHER 2000/2452</strain>
    </source>
</reference>